<dbReference type="InterPro" id="IPR000644">
    <property type="entry name" value="CBS_dom"/>
</dbReference>
<dbReference type="Pfam" id="PF00005">
    <property type="entry name" value="ABC_tran"/>
    <property type="match status" value="1"/>
</dbReference>
<accession>A0ABS6JZJ4</accession>
<dbReference type="SUPFAM" id="SSF52540">
    <property type="entry name" value="P-loop containing nucleoside triphosphate hydrolases"/>
    <property type="match status" value="1"/>
</dbReference>
<organism evidence="11 12">
    <name type="scientific">Evansella alkalicola</name>
    <dbReference type="NCBI Taxonomy" id="745819"/>
    <lineage>
        <taxon>Bacteria</taxon>
        <taxon>Bacillati</taxon>
        <taxon>Bacillota</taxon>
        <taxon>Bacilli</taxon>
        <taxon>Bacillales</taxon>
        <taxon>Bacillaceae</taxon>
        <taxon>Evansella</taxon>
    </lineage>
</organism>
<dbReference type="Pfam" id="PF00571">
    <property type="entry name" value="CBS"/>
    <property type="match status" value="2"/>
</dbReference>
<comment type="caution">
    <text evidence="11">The sequence shown here is derived from an EMBL/GenBank/DDBJ whole genome shotgun (WGS) entry which is preliminary data.</text>
</comment>
<dbReference type="SUPFAM" id="SSF54631">
    <property type="entry name" value="CBS-domain pair"/>
    <property type="match status" value="1"/>
</dbReference>
<dbReference type="Proteomes" id="UP000790580">
    <property type="component" value="Unassembled WGS sequence"/>
</dbReference>
<evidence type="ECO:0000256" key="5">
    <source>
        <dbReference type="ARBA" id="ARBA00022970"/>
    </source>
</evidence>
<dbReference type="SMART" id="SM00382">
    <property type="entry name" value="AAA"/>
    <property type="match status" value="1"/>
</dbReference>
<dbReference type="GO" id="GO:0005524">
    <property type="term" value="F:ATP binding"/>
    <property type="evidence" value="ECO:0007669"/>
    <property type="project" value="UniProtKB-KW"/>
</dbReference>
<dbReference type="InterPro" id="IPR051921">
    <property type="entry name" value="ABC_osmolyte_uptake_ATP-bind"/>
</dbReference>
<gene>
    <name evidence="11" type="ORF">KS407_19015</name>
</gene>
<keyword evidence="3 8" id="KW-0547">Nucleotide-binding</keyword>
<dbReference type="PROSITE" id="PS00211">
    <property type="entry name" value="ABC_TRANSPORTER_1"/>
    <property type="match status" value="1"/>
</dbReference>
<dbReference type="InterPro" id="IPR003593">
    <property type="entry name" value="AAA+_ATPase"/>
</dbReference>
<dbReference type="Gene3D" id="3.40.50.300">
    <property type="entry name" value="P-loop containing nucleotide triphosphate hydrolases"/>
    <property type="match status" value="1"/>
</dbReference>
<evidence type="ECO:0000313" key="12">
    <source>
        <dbReference type="Proteomes" id="UP000790580"/>
    </source>
</evidence>
<keyword evidence="4 8" id="KW-0067">ATP-binding</keyword>
<proteinExistence type="inferred from homology"/>
<dbReference type="InterPro" id="IPR017871">
    <property type="entry name" value="ABC_transporter-like_CS"/>
</dbReference>
<keyword evidence="2 8" id="KW-0813">Transport</keyword>
<dbReference type="RefSeq" id="WP_088076819.1">
    <property type="nucleotide sequence ID" value="NZ_JAHQCR010000080.1"/>
</dbReference>
<dbReference type="SMART" id="SM00116">
    <property type="entry name" value="CBS"/>
    <property type="match status" value="2"/>
</dbReference>
<dbReference type="CDD" id="cd03294">
    <property type="entry name" value="ABC_Pro_Gly_Betaine"/>
    <property type="match status" value="1"/>
</dbReference>
<feature type="domain" description="ABC transporter" evidence="9">
    <location>
        <begin position="4"/>
        <end position="264"/>
    </location>
</feature>
<evidence type="ECO:0000256" key="6">
    <source>
        <dbReference type="ARBA" id="ARBA00023122"/>
    </source>
</evidence>
<evidence type="ECO:0000256" key="3">
    <source>
        <dbReference type="ARBA" id="ARBA00022741"/>
    </source>
</evidence>
<dbReference type="PANTHER" id="PTHR43869:SF1">
    <property type="entry name" value="GLYCINE BETAINE_PROLINE BETAINE TRANSPORT SYSTEM ATP-BINDING PROTEIN PROV"/>
    <property type="match status" value="1"/>
</dbReference>
<dbReference type="PROSITE" id="PS50893">
    <property type="entry name" value="ABC_TRANSPORTER_2"/>
    <property type="match status" value="1"/>
</dbReference>
<dbReference type="Gene3D" id="3.10.580.10">
    <property type="entry name" value="CBS-domain"/>
    <property type="match status" value="1"/>
</dbReference>
<keyword evidence="6 7" id="KW-0129">CBS domain</keyword>
<evidence type="ECO:0000259" key="10">
    <source>
        <dbReference type="PROSITE" id="PS51371"/>
    </source>
</evidence>
<dbReference type="InterPro" id="IPR027417">
    <property type="entry name" value="P-loop_NTPase"/>
</dbReference>
<keyword evidence="5" id="KW-0029">Amino-acid transport</keyword>
<comment type="subcellular location">
    <subcellularLocation>
        <location evidence="8">Cell inner membrane</location>
        <topology evidence="8">Peripheral membrane protein</topology>
    </subcellularLocation>
</comment>
<protein>
    <recommendedName>
        <fullName evidence="8">Quaternary amine transport ATP-binding protein</fullName>
        <ecNumber evidence="8">7.6.2.9</ecNumber>
    </recommendedName>
</protein>
<reference evidence="11 12" key="1">
    <citation type="submission" date="2021-06" db="EMBL/GenBank/DDBJ databases">
        <title>Bacillus sp. RD4P76, an endophyte from a halophyte.</title>
        <authorList>
            <person name="Sun J.-Q."/>
        </authorList>
    </citation>
    <scope>NUCLEOTIDE SEQUENCE [LARGE SCALE GENOMIC DNA]</scope>
    <source>
        <strain evidence="11 12">JCM 17098</strain>
    </source>
</reference>
<feature type="domain" description="CBS" evidence="10">
    <location>
        <begin position="341"/>
        <end position="398"/>
    </location>
</feature>
<keyword evidence="8" id="KW-0997">Cell inner membrane</keyword>
<dbReference type="PANTHER" id="PTHR43869">
    <property type="entry name" value="GLYCINE BETAINE/PROLINE BETAINE TRANSPORT SYSTEM ATP-BINDING PROTEIN PROV"/>
    <property type="match status" value="1"/>
</dbReference>
<comment type="subunit">
    <text evidence="8">The complex is probably composed of two ATP-binding proteins, two transmembrane proteins and a solute-binding protein.</text>
</comment>
<dbReference type="PROSITE" id="PS51371">
    <property type="entry name" value="CBS"/>
    <property type="match status" value="2"/>
</dbReference>
<evidence type="ECO:0000256" key="4">
    <source>
        <dbReference type="ARBA" id="ARBA00022840"/>
    </source>
</evidence>
<comment type="similarity">
    <text evidence="1 8">Belongs to the ABC transporter superfamily.</text>
</comment>
<feature type="domain" description="CBS" evidence="10">
    <location>
        <begin position="279"/>
        <end position="336"/>
    </location>
</feature>
<dbReference type="InterPro" id="IPR003439">
    <property type="entry name" value="ABC_transporter-like_ATP-bd"/>
</dbReference>
<keyword evidence="8" id="KW-1003">Cell membrane</keyword>
<dbReference type="InterPro" id="IPR005892">
    <property type="entry name" value="Gly-betaine_transp_ATP-bd"/>
</dbReference>
<keyword evidence="8" id="KW-0472">Membrane</keyword>
<evidence type="ECO:0000259" key="9">
    <source>
        <dbReference type="PROSITE" id="PS50893"/>
    </source>
</evidence>
<evidence type="ECO:0000313" key="11">
    <source>
        <dbReference type="EMBL" id="MBU9723511.1"/>
    </source>
</evidence>
<evidence type="ECO:0000256" key="1">
    <source>
        <dbReference type="ARBA" id="ARBA00005417"/>
    </source>
</evidence>
<comment type="catalytic activity">
    <reaction evidence="8">
        <text>a quaternary ammonium(out) + ATP + H2O = a quaternary ammonium(in) + ADP + phosphate + H(+)</text>
        <dbReference type="Rhea" id="RHEA:11036"/>
        <dbReference type="ChEBI" id="CHEBI:15377"/>
        <dbReference type="ChEBI" id="CHEBI:15378"/>
        <dbReference type="ChEBI" id="CHEBI:30616"/>
        <dbReference type="ChEBI" id="CHEBI:35267"/>
        <dbReference type="ChEBI" id="CHEBI:43474"/>
        <dbReference type="ChEBI" id="CHEBI:456216"/>
    </reaction>
</comment>
<dbReference type="EC" id="7.6.2.9" evidence="8"/>
<keyword evidence="12" id="KW-1185">Reference proteome</keyword>
<dbReference type="NCBIfam" id="TIGR01186">
    <property type="entry name" value="proV"/>
    <property type="match status" value="1"/>
</dbReference>
<sequence>MAIIKVENLYKVFGKEPKRAIEMVKKGYKKDEIMAKTGTTIGINNVSFEVEPGESFVVMGLSGSGKSTLIRCLNRLIEPTSGSISINDKDITKMDKQELSELRKKNVSMVFQNFAIFPHYTVLENAAYGLKVMGVVKEEREKKALESLEAVGLKGWETYYPSKLSGGMQQRVGLARALATDPDILLMDEAFSALDPLIRKDMQSELLELQDKLQKTIIFITHDLDEALRLGDRIALMKDGEIVQIGTPEEIMMSPATEYVEKFVEDVDRSRVLTAEMIMKKSAAIIHYPKDGPRVALHRMKENDISSIFIVDKQNRLIGIVMAEDALTAVEKNETSLDTIIQKDIPTALPDTPLKEMFTLMTGKNLPLAVVDENYKFKGIVVRGTVMAKLAEGGNAND</sequence>
<evidence type="ECO:0000256" key="8">
    <source>
        <dbReference type="RuleBase" id="RU369116"/>
    </source>
</evidence>
<dbReference type="EMBL" id="JAHQCR010000080">
    <property type="protein sequence ID" value="MBU9723511.1"/>
    <property type="molecule type" value="Genomic_DNA"/>
</dbReference>
<evidence type="ECO:0000256" key="2">
    <source>
        <dbReference type="ARBA" id="ARBA00022448"/>
    </source>
</evidence>
<dbReference type="InterPro" id="IPR046342">
    <property type="entry name" value="CBS_dom_sf"/>
</dbReference>
<name>A0ABS6JZJ4_9BACI</name>
<evidence type="ECO:0000256" key="7">
    <source>
        <dbReference type="PROSITE-ProRule" id="PRU00703"/>
    </source>
</evidence>